<reference evidence="3 4" key="1">
    <citation type="submission" date="2014-06" db="EMBL/GenBank/DDBJ databases">
        <title>Evolutionary Origins and Diversification of the Mycorrhizal Mutualists.</title>
        <authorList>
            <consortium name="DOE Joint Genome Institute"/>
            <consortium name="Mycorrhizal Genomics Consortium"/>
            <person name="Kohler A."/>
            <person name="Kuo A."/>
            <person name="Nagy L.G."/>
            <person name="Floudas D."/>
            <person name="Copeland A."/>
            <person name="Barry K.W."/>
            <person name="Cichocki N."/>
            <person name="Veneault-Fourrey C."/>
            <person name="LaButti K."/>
            <person name="Lindquist E.A."/>
            <person name="Lipzen A."/>
            <person name="Lundell T."/>
            <person name="Morin E."/>
            <person name="Murat C."/>
            <person name="Riley R."/>
            <person name="Ohm R."/>
            <person name="Sun H."/>
            <person name="Tunlid A."/>
            <person name="Henrissat B."/>
            <person name="Grigoriev I.V."/>
            <person name="Hibbett D.S."/>
            <person name="Martin F."/>
        </authorList>
    </citation>
    <scope>NUCLEOTIDE SEQUENCE [LARGE SCALE GENOMIC DNA]</scope>
    <source>
        <strain evidence="3 4">SS14</strain>
    </source>
</reference>
<evidence type="ECO:0000256" key="1">
    <source>
        <dbReference type="SAM" id="MobiDB-lite"/>
    </source>
</evidence>
<evidence type="ECO:0000313" key="3">
    <source>
        <dbReference type="EMBL" id="KIJ37592.1"/>
    </source>
</evidence>
<dbReference type="InterPro" id="IPR050618">
    <property type="entry name" value="Ubq-SigPath_Reg"/>
</dbReference>
<dbReference type="SMART" id="SM00449">
    <property type="entry name" value="SPRY"/>
    <property type="match status" value="1"/>
</dbReference>
<dbReference type="AlphaFoldDB" id="A0A0C9V7P1"/>
<dbReference type="PROSITE" id="PS50188">
    <property type="entry name" value="B302_SPRY"/>
    <property type="match status" value="1"/>
</dbReference>
<dbReference type="InterPro" id="IPR043136">
    <property type="entry name" value="B30.2/SPRY_sf"/>
</dbReference>
<dbReference type="Pfam" id="PF00622">
    <property type="entry name" value="SPRY"/>
    <property type="match status" value="1"/>
</dbReference>
<evidence type="ECO:0000313" key="4">
    <source>
        <dbReference type="Proteomes" id="UP000054279"/>
    </source>
</evidence>
<organism evidence="3 4">
    <name type="scientific">Sphaerobolus stellatus (strain SS14)</name>
    <dbReference type="NCBI Taxonomy" id="990650"/>
    <lineage>
        <taxon>Eukaryota</taxon>
        <taxon>Fungi</taxon>
        <taxon>Dikarya</taxon>
        <taxon>Basidiomycota</taxon>
        <taxon>Agaricomycotina</taxon>
        <taxon>Agaricomycetes</taxon>
        <taxon>Phallomycetidae</taxon>
        <taxon>Geastrales</taxon>
        <taxon>Sphaerobolaceae</taxon>
        <taxon>Sphaerobolus</taxon>
    </lineage>
</organism>
<dbReference type="Proteomes" id="UP000054279">
    <property type="component" value="Unassembled WGS sequence"/>
</dbReference>
<sequence length="302" mass="34062">MPSLLSPFWHHSSESNPSTSLAAPPEYTPAAEESYEDGLKNEASNKEYYDAEDYCNRYDLWPPKGLLQEDSDTVWQMLAPSRFGIYDRTSQCGFIYDSDGKRPITIKTNPRCPDSCVMSDLPVIWSQSSREGQKGVYYEIQVAKMGEDASIAIGCAPKPYPDYRFPGWNRKSAGLHLDDMRKFFEQPDGGSNYIFEGLPQTLTPLAQNEVIGFGYEFDGGKIFFTRKGKRLSDAFVGRYTPTFTDIYAAVGVCGETEVHVNFGEHEFLWAEGNNEEWSIKNHAHNKRAFSSSGPDELLPAYQ</sequence>
<evidence type="ECO:0000259" key="2">
    <source>
        <dbReference type="PROSITE" id="PS50188"/>
    </source>
</evidence>
<dbReference type="SUPFAM" id="SSF49899">
    <property type="entry name" value="Concanavalin A-like lectins/glucanases"/>
    <property type="match status" value="1"/>
</dbReference>
<gene>
    <name evidence="3" type="ORF">M422DRAFT_177761</name>
</gene>
<keyword evidence="4" id="KW-1185">Reference proteome</keyword>
<feature type="compositionally biased region" description="Low complexity" evidence="1">
    <location>
        <begin position="22"/>
        <end position="32"/>
    </location>
</feature>
<feature type="region of interest" description="Disordered" evidence="1">
    <location>
        <begin position="1"/>
        <end position="41"/>
    </location>
</feature>
<dbReference type="InterPro" id="IPR003877">
    <property type="entry name" value="SPRY_dom"/>
</dbReference>
<dbReference type="PANTHER" id="PTHR12864">
    <property type="entry name" value="RAN BINDING PROTEIN 9-RELATED"/>
    <property type="match status" value="1"/>
</dbReference>
<name>A0A0C9V7P1_SPHS4</name>
<feature type="domain" description="B30.2/SPRY" evidence="2">
    <location>
        <begin position="64"/>
        <end position="267"/>
    </location>
</feature>
<protein>
    <recommendedName>
        <fullName evidence="2">B30.2/SPRY domain-containing protein</fullName>
    </recommendedName>
</protein>
<dbReference type="OrthoDB" id="258495at2759"/>
<dbReference type="HOGENOM" id="CLU_086076_0_0_1"/>
<accession>A0A0C9V7P1</accession>
<proteinExistence type="predicted"/>
<dbReference type="InterPro" id="IPR013320">
    <property type="entry name" value="ConA-like_dom_sf"/>
</dbReference>
<dbReference type="InterPro" id="IPR001870">
    <property type="entry name" value="B30.2/SPRY"/>
</dbReference>
<dbReference type="Gene3D" id="2.60.120.920">
    <property type="match status" value="1"/>
</dbReference>
<dbReference type="EMBL" id="KN837168">
    <property type="protein sequence ID" value="KIJ37592.1"/>
    <property type="molecule type" value="Genomic_DNA"/>
</dbReference>